<dbReference type="Pfam" id="PF03171">
    <property type="entry name" value="2OG-FeII_Oxy"/>
    <property type="match status" value="1"/>
</dbReference>
<sequence>MVVLYSKPAIEQFPFVRTCKSTKFFPGIPLIDLSNPDSKHQIVKACEEFGFFKVINHGVPMDFITKLETEAVKFFSLPLPEKEKAGPPNPFGYGNKQIGRKGDIGWVEYLMLTTNQEFNSELLQSLLGGNKEKLRFALDDYILSVRKMGCEILELMAEGLKIQERNVFSKLLMDEQSDSVFRLNHYPPCPELQALSDKNLIGFGEHTDPQIISVLRSNNTSGLQISVRDGSWISVPPDQDSFFINVGDSLQVMTNGRFQSVKHRVLANGFKSRVSMIFFGGPPLSEKIAPLACLMKDDQESLYKEFTWFEYKNTVYNLSLSDNRLGHFKKIAAS</sequence>
<dbReference type="PRINTS" id="PR00682">
    <property type="entry name" value="IPNSYNTHASE"/>
</dbReference>
<organism evidence="5 6">
    <name type="scientific">Ziziphus jujuba</name>
    <name type="common">Chinese jujube</name>
    <name type="synonym">Ziziphus sativa</name>
    <dbReference type="NCBI Taxonomy" id="326968"/>
    <lineage>
        <taxon>Eukaryota</taxon>
        <taxon>Viridiplantae</taxon>
        <taxon>Streptophyta</taxon>
        <taxon>Embryophyta</taxon>
        <taxon>Tracheophyta</taxon>
        <taxon>Spermatophyta</taxon>
        <taxon>Magnoliopsida</taxon>
        <taxon>eudicotyledons</taxon>
        <taxon>Gunneridae</taxon>
        <taxon>Pentapetalae</taxon>
        <taxon>rosids</taxon>
        <taxon>fabids</taxon>
        <taxon>Rosales</taxon>
        <taxon>Rhamnaceae</taxon>
        <taxon>Paliureae</taxon>
        <taxon>Ziziphus</taxon>
    </lineage>
</organism>
<evidence type="ECO:0000256" key="3">
    <source>
        <dbReference type="RuleBase" id="RU003682"/>
    </source>
</evidence>
<dbReference type="Proteomes" id="UP001652623">
    <property type="component" value="Chromosome 11"/>
</dbReference>
<dbReference type="Gene3D" id="2.60.120.330">
    <property type="entry name" value="B-lactam Antibiotic, Isopenicillin N Synthase, Chain"/>
    <property type="match status" value="1"/>
</dbReference>
<feature type="domain" description="Fe2OG dioxygenase" evidence="4">
    <location>
        <begin position="176"/>
        <end position="282"/>
    </location>
</feature>
<dbReference type="InterPro" id="IPR050231">
    <property type="entry name" value="Iron_ascorbate_oxido_reductase"/>
</dbReference>
<evidence type="ECO:0000313" key="6">
    <source>
        <dbReference type="RefSeq" id="XP_015899402.2"/>
    </source>
</evidence>
<dbReference type="GO" id="GO:0046872">
    <property type="term" value="F:metal ion binding"/>
    <property type="evidence" value="ECO:0007669"/>
    <property type="project" value="UniProtKB-KW"/>
</dbReference>
<dbReference type="SUPFAM" id="SSF51197">
    <property type="entry name" value="Clavaminate synthase-like"/>
    <property type="match status" value="1"/>
</dbReference>
<keyword evidence="2 3" id="KW-0408">Iron</keyword>
<reference evidence="6" key="1">
    <citation type="submission" date="2025-08" db="UniProtKB">
        <authorList>
            <consortium name="RefSeq"/>
        </authorList>
    </citation>
    <scope>IDENTIFICATION</scope>
    <source>
        <tissue evidence="6">Seedling</tissue>
    </source>
</reference>
<evidence type="ECO:0000259" key="4">
    <source>
        <dbReference type="PROSITE" id="PS51471"/>
    </source>
</evidence>
<dbReference type="InterPro" id="IPR027443">
    <property type="entry name" value="IPNS-like_sf"/>
</dbReference>
<dbReference type="InterPro" id="IPR005123">
    <property type="entry name" value="Oxoglu/Fe-dep_dioxygenase_dom"/>
</dbReference>
<dbReference type="Pfam" id="PF14226">
    <property type="entry name" value="DIOX_N"/>
    <property type="match status" value="1"/>
</dbReference>
<dbReference type="KEGG" id="zju:107432734"/>
<dbReference type="RefSeq" id="XP_015899402.2">
    <property type="nucleotide sequence ID" value="XM_016043916.4"/>
</dbReference>
<dbReference type="InterPro" id="IPR044861">
    <property type="entry name" value="IPNS-like_FE2OG_OXY"/>
</dbReference>
<dbReference type="InterPro" id="IPR026992">
    <property type="entry name" value="DIOX_N"/>
</dbReference>
<dbReference type="AlphaFoldDB" id="A0A6P4BAJ7"/>
<accession>A0A6P4BAJ7</accession>
<keyword evidence="3" id="KW-0560">Oxidoreductase</keyword>
<dbReference type="GO" id="GO:0045543">
    <property type="term" value="F:gibberellin 2-beta-dioxygenase activity"/>
    <property type="evidence" value="ECO:0007669"/>
    <property type="project" value="UniProtKB-EC"/>
</dbReference>
<comment type="similarity">
    <text evidence="3">Belongs to the iron/ascorbate-dependent oxidoreductase family.</text>
</comment>
<proteinExistence type="inferred from homology"/>
<dbReference type="PROSITE" id="PS51471">
    <property type="entry name" value="FE2OG_OXY"/>
    <property type="match status" value="1"/>
</dbReference>
<name>A0A6P4BAJ7_ZIZJJ</name>
<keyword evidence="1 3" id="KW-0479">Metal-binding</keyword>
<evidence type="ECO:0000313" key="5">
    <source>
        <dbReference type="Proteomes" id="UP001652623"/>
    </source>
</evidence>
<dbReference type="PANTHER" id="PTHR47990">
    <property type="entry name" value="2-OXOGLUTARATE (2OG) AND FE(II)-DEPENDENT OXYGENASE SUPERFAMILY PROTEIN-RELATED"/>
    <property type="match status" value="1"/>
</dbReference>
<evidence type="ECO:0000256" key="2">
    <source>
        <dbReference type="ARBA" id="ARBA00023004"/>
    </source>
</evidence>
<keyword evidence="5" id="KW-1185">Reference proteome</keyword>
<dbReference type="InParanoid" id="A0A6P4BAJ7"/>
<gene>
    <name evidence="6" type="primary">LOC107432734</name>
</gene>
<protein>
    <submittedName>
        <fullName evidence="6">Gibberellin 2-beta-dioxygenase 1</fullName>
    </submittedName>
</protein>
<dbReference type="GeneID" id="107432734"/>
<dbReference type="FunCoup" id="A0A6P4BAJ7">
    <property type="interactions" value="13"/>
</dbReference>
<evidence type="ECO:0000256" key="1">
    <source>
        <dbReference type="ARBA" id="ARBA00022723"/>
    </source>
</evidence>